<dbReference type="InterPro" id="IPR004993">
    <property type="entry name" value="GH3"/>
</dbReference>
<dbReference type="PANTHER" id="PTHR31901">
    <property type="entry name" value="GH3 DOMAIN-CONTAINING PROTEIN"/>
    <property type="match status" value="1"/>
</dbReference>
<dbReference type="Proteomes" id="UP000217265">
    <property type="component" value="Chromosome"/>
</dbReference>
<dbReference type="AlphaFoldDB" id="A0A290QD00"/>
<dbReference type="RefSeq" id="WP_096055758.1">
    <property type="nucleotide sequence ID" value="NZ_CP023344.1"/>
</dbReference>
<dbReference type="PANTHER" id="PTHR31901:SF9">
    <property type="entry name" value="GH3 DOMAIN-CONTAINING PROTEIN"/>
    <property type="match status" value="1"/>
</dbReference>
<proteinExistence type="predicted"/>
<dbReference type="Pfam" id="PF23572">
    <property type="entry name" value="GH3_C"/>
    <property type="match status" value="1"/>
</dbReference>
<evidence type="ECO:0000259" key="1">
    <source>
        <dbReference type="Pfam" id="PF23571"/>
    </source>
</evidence>
<organism evidence="3 4">
    <name type="scientific">Nibricoccus aquaticus</name>
    <dbReference type="NCBI Taxonomy" id="2576891"/>
    <lineage>
        <taxon>Bacteria</taxon>
        <taxon>Pseudomonadati</taxon>
        <taxon>Verrucomicrobiota</taxon>
        <taxon>Opitutia</taxon>
        <taxon>Opitutales</taxon>
        <taxon>Opitutaceae</taxon>
        <taxon>Nibricoccus</taxon>
    </lineage>
</organism>
<gene>
    <name evidence="3" type="ORF">CMV30_09255</name>
</gene>
<dbReference type="EMBL" id="CP023344">
    <property type="protein sequence ID" value="ATC64126.1"/>
    <property type="molecule type" value="Genomic_DNA"/>
</dbReference>
<evidence type="ECO:0008006" key="5">
    <source>
        <dbReference type="Google" id="ProtNLM"/>
    </source>
</evidence>
<evidence type="ECO:0000313" key="3">
    <source>
        <dbReference type="EMBL" id="ATC64126.1"/>
    </source>
</evidence>
<feature type="domain" description="GH3 C-terminal" evidence="2">
    <location>
        <begin position="404"/>
        <end position="527"/>
    </location>
</feature>
<keyword evidence="4" id="KW-1185">Reference proteome</keyword>
<dbReference type="InterPro" id="IPR055378">
    <property type="entry name" value="GH3_C"/>
</dbReference>
<feature type="domain" description="GH3 middle" evidence="1">
    <location>
        <begin position="315"/>
        <end position="388"/>
    </location>
</feature>
<evidence type="ECO:0000313" key="4">
    <source>
        <dbReference type="Proteomes" id="UP000217265"/>
    </source>
</evidence>
<reference evidence="3 4" key="1">
    <citation type="submission" date="2017-09" db="EMBL/GenBank/DDBJ databases">
        <title>Complete genome sequence of Verrucomicrobial strain HZ-65, isolated from freshwater.</title>
        <authorList>
            <person name="Choi A."/>
        </authorList>
    </citation>
    <scope>NUCLEOTIDE SEQUENCE [LARGE SCALE GENOMIC DNA]</scope>
    <source>
        <strain evidence="3 4">HZ-65</strain>
    </source>
</reference>
<dbReference type="GO" id="GO:0016881">
    <property type="term" value="F:acid-amino acid ligase activity"/>
    <property type="evidence" value="ECO:0007669"/>
    <property type="project" value="TreeGrafter"/>
</dbReference>
<dbReference type="OrthoDB" id="614636at2"/>
<dbReference type="Pfam" id="PF23571">
    <property type="entry name" value="GH3_M"/>
    <property type="match status" value="1"/>
</dbReference>
<name>A0A290QD00_9BACT</name>
<dbReference type="Pfam" id="PF03321">
    <property type="entry name" value="GH3"/>
    <property type="match status" value="1"/>
</dbReference>
<dbReference type="GO" id="GO:0005737">
    <property type="term" value="C:cytoplasm"/>
    <property type="evidence" value="ECO:0007669"/>
    <property type="project" value="TreeGrafter"/>
</dbReference>
<accession>A0A290QD00</accession>
<dbReference type="InterPro" id="IPR055377">
    <property type="entry name" value="GH3_M"/>
</dbReference>
<protein>
    <recommendedName>
        <fullName evidence="5">GH3 auxin-responsive promoter</fullName>
    </recommendedName>
</protein>
<sequence length="538" mass="58128">MIAPPKPLIRAGARFLSSRTARKLSVGGAGLGAQQKTFSTLVAAMSRCEAGRADGIEAHGGASAYARFQARVPLRTYEAFIPWIERMKRGEADVLWPGRCAHYAVSSGTTAGRTKFLPITGAMLEHFKKAGLDSLLYYTARTGSSSVFRGRHLFLGGATTLTPIAEAKPFLAYGGDLSGITALNLPGWVDKHLYEPGAEIAQMDNWPAKLEAIAARTLDRDITLLAGIPSWVLILAETLRAKAHAKNPTGAKAQNLRALWPNLECLIHGGVPIAPYVDELRAALGAEVNFHEVYPASEGFIATQDADASLGLRLMTDVGIFYEFLPMSEFDESRLEELGAKTVPLEGVRAGVDYALVMTTPAGLCRYVIGDVVRFVSTDIPRLVYVGRTKLQLSAFGEHVIEKEVTDALSTVCRARGLSVGNFHVAPVFADAAAGRARGRHEWWIELKNAGDAQASTVIIALAANLAVALDAELMRLNDDYEAKRKGGGLALPEVRLVAPGTFEHWLRAKGKWGGQNKMPRCRSDREIADELRVVASV</sequence>
<evidence type="ECO:0000259" key="2">
    <source>
        <dbReference type="Pfam" id="PF23572"/>
    </source>
</evidence>
<dbReference type="KEGG" id="vbh:CMV30_09255"/>